<feature type="transmembrane region" description="Helical" evidence="1">
    <location>
        <begin position="29"/>
        <end position="48"/>
    </location>
</feature>
<proteinExistence type="predicted"/>
<keyword evidence="1" id="KW-0812">Transmembrane</keyword>
<evidence type="ECO:0000313" key="3">
    <source>
        <dbReference type="Proteomes" id="UP001304243"/>
    </source>
</evidence>
<organism evidence="2 3">
    <name type="scientific">Mucor velutinosus</name>
    <dbReference type="NCBI Taxonomy" id="708070"/>
    <lineage>
        <taxon>Eukaryota</taxon>
        <taxon>Fungi</taxon>
        <taxon>Fungi incertae sedis</taxon>
        <taxon>Mucoromycota</taxon>
        <taxon>Mucoromycotina</taxon>
        <taxon>Mucoromycetes</taxon>
        <taxon>Mucorales</taxon>
        <taxon>Mucorineae</taxon>
        <taxon>Mucoraceae</taxon>
        <taxon>Mucor</taxon>
    </lineage>
</organism>
<gene>
    <name evidence="2" type="ORF">ATC70_002807</name>
</gene>
<sequence>MEGMAMYSLDKFDFEPTDPTKSAFAGMELMDMLAIVLLVDVFGLSWYLNRNRSLKLAHITITYAMAYGLLLK</sequence>
<keyword evidence="1" id="KW-1133">Transmembrane helix</keyword>
<name>A0AAN7I0L4_9FUNG</name>
<keyword evidence="1" id="KW-0472">Membrane</keyword>
<dbReference type="GeneID" id="89946509"/>
<accession>A0AAN7I0L4</accession>
<protein>
    <submittedName>
        <fullName evidence="2">Uncharacterized protein</fullName>
    </submittedName>
</protein>
<comment type="caution">
    <text evidence="2">The sequence shown here is derived from an EMBL/GenBank/DDBJ whole genome shotgun (WGS) entry which is preliminary data.</text>
</comment>
<dbReference type="EMBL" id="JASEJX010000015">
    <property type="protein sequence ID" value="KAK4515197.1"/>
    <property type="molecule type" value="Genomic_DNA"/>
</dbReference>
<reference evidence="2 3" key="1">
    <citation type="submission" date="2022-11" db="EMBL/GenBank/DDBJ databases">
        <title>Mucor velutinosus strain NIH1002 WGS.</title>
        <authorList>
            <person name="Subramanian P."/>
            <person name="Mullikin J.C."/>
            <person name="Segre J.A."/>
            <person name="Zelazny A.M."/>
        </authorList>
    </citation>
    <scope>NUCLEOTIDE SEQUENCE [LARGE SCALE GENOMIC DNA]</scope>
    <source>
        <strain evidence="2 3">NIH1002</strain>
    </source>
</reference>
<dbReference type="RefSeq" id="XP_064681863.1">
    <property type="nucleotide sequence ID" value="XM_064822177.1"/>
</dbReference>
<evidence type="ECO:0000256" key="1">
    <source>
        <dbReference type="SAM" id="Phobius"/>
    </source>
</evidence>
<keyword evidence="3" id="KW-1185">Reference proteome</keyword>
<dbReference type="AlphaFoldDB" id="A0AAN7I0L4"/>
<dbReference type="Proteomes" id="UP001304243">
    <property type="component" value="Unassembled WGS sequence"/>
</dbReference>
<evidence type="ECO:0000313" key="2">
    <source>
        <dbReference type="EMBL" id="KAK4515197.1"/>
    </source>
</evidence>